<protein>
    <submittedName>
        <fullName evidence="2">Uncharacterized protein</fullName>
    </submittedName>
</protein>
<feature type="compositionally biased region" description="Low complexity" evidence="1">
    <location>
        <begin position="100"/>
        <end position="115"/>
    </location>
</feature>
<accession>A0ABV0YI13</accession>
<proteinExistence type="predicted"/>
<dbReference type="Proteomes" id="UP001469553">
    <property type="component" value="Unassembled WGS sequence"/>
</dbReference>
<evidence type="ECO:0000313" key="3">
    <source>
        <dbReference type="Proteomes" id="UP001469553"/>
    </source>
</evidence>
<feature type="compositionally biased region" description="Polar residues" evidence="1">
    <location>
        <begin position="139"/>
        <end position="150"/>
    </location>
</feature>
<sequence>MSSIPEKPIKTHPHSARSTHGPAPWPLLHPALHHTARHKGKGPCKSTPASAHKHNRADITEYRTHNGPPNPTPRRDKLTQQKVSGQWHTPGASGPHHAHATTQTHHITATATTAQGDTPTRSSTSHWRRVRFPPASIHPPSSQCPRNLPS</sequence>
<name>A0ABV0YI13_9TELE</name>
<evidence type="ECO:0000313" key="2">
    <source>
        <dbReference type="EMBL" id="MEQ2293362.1"/>
    </source>
</evidence>
<feature type="compositionally biased region" description="Basic residues" evidence="1">
    <location>
        <begin position="31"/>
        <end position="42"/>
    </location>
</feature>
<feature type="compositionally biased region" description="Polar residues" evidence="1">
    <location>
        <begin position="116"/>
        <end position="125"/>
    </location>
</feature>
<evidence type="ECO:0000256" key="1">
    <source>
        <dbReference type="SAM" id="MobiDB-lite"/>
    </source>
</evidence>
<keyword evidence="3" id="KW-1185">Reference proteome</keyword>
<organism evidence="2 3">
    <name type="scientific">Ameca splendens</name>
    <dbReference type="NCBI Taxonomy" id="208324"/>
    <lineage>
        <taxon>Eukaryota</taxon>
        <taxon>Metazoa</taxon>
        <taxon>Chordata</taxon>
        <taxon>Craniata</taxon>
        <taxon>Vertebrata</taxon>
        <taxon>Euteleostomi</taxon>
        <taxon>Actinopterygii</taxon>
        <taxon>Neopterygii</taxon>
        <taxon>Teleostei</taxon>
        <taxon>Neoteleostei</taxon>
        <taxon>Acanthomorphata</taxon>
        <taxon>Ovalentaria</taxon>
        <taxon>Atherinomorphae</taxon>
        <taxon>Cyprinodontiformes</taxon>
        <taxon>Goodeidae</taxon>
        <taxon>Ameca</taxon>
    </lineage>
</organism>
<gene>
    <name evidence="2" type="ORF">AMECASPLE_032540</name>
</gene>
<feature type="region of interest" description="Disordered" evidence="1">
    <location>
        <begin position="1"/>
        <end position="150"/>
    </location>
</feature>
<reference evidence="2 3" key="1">
    <citation type="submission" date="2021-06" db="EMBL/GenBank/DDBJ databases">
        <authorList>
            <person name="Palmer J.M."/>
        </authorList>
    </citation>
    <scope>NUCLEOTIDE SEQUENCE [LARGE SCALE GENOMIC DNA]</scope>
    <source>
        <strain evidence="2 3">AS_MEX2019</strain>
        <tissue evidence="2">Muscle</tissue>
    </source>
</reference>
<dbReference type="EMBL" id="JAHRIP010032457">
    <property type="protein sequence ID" value="MEQ2293362.1"/>
    <property type="molecule type" value="Genomic_DNA"/>
</dbReference>
<comment type="caution">
    <text evidence="2">The sequence shown here is derived from an EMBL/GenBank/DDBJ whole genome shotgun (WGS) entry which is preliminary data.</text>
</comment>